<dbReference type="GeneID" id="94193359"/>
<keyword evidence="5" id="KW-1185">Reference proteome</keyword>
<evidence type="ECO:0000259" key="3">
    <source>
        <dbReference type="PROSITE" id="PS50053"/>
    </source>
</evidence>
<feature type="region of interest" description="Disordered" evidence="2">
    <location>
        <begin position="1"/>
        <end position="25"/>
    </location>
</feature>
<dbReference type="InterPro" id="IPR039732">
    <property type="entry name" value="Hub1/Ubl5"/>
</dbReference>
<dbReference type="PANTHER" id="PTHR13042">
    <property type="entry name" value="UBIQUITIN-LIKE PROTEIN 5"/>
    <property type="match status" value="1"/>
</dbReference>
<dbReference type="AlphaFoldDB" id="A0AAV4LP71"/>
<evidence type="ECO:0000256" key="1">
    <source>
        <dbReference type="ARBA" id="ARBA00022786"/>
    </source>
</evidence>
<dbReference type="CDD" id="cd01791">
    <property type="entry name" value="Ubl_UBL5"/>
    <property type="match status" value="1"/>
</dbReference>
<name>A0AAV4LP71_BABCB</name>
<protein>
    <submittedName>
        <fullName evidence="4">Ubiquitin-like modifier HUB1, putative</fullName>
    </submittedName>
</protein>
<dbReference type="Proteomes" id="UP001497744">
    <property type="component" value="Unassembled WGS sequence"/>
</dbReference>
<dbReference type="SUPFAM" id="SSF54236">
    <property type="entry name" value="Ubiquitin-like"/>
    <property type="match status" value="1"/>
</dbReference>
<organism evidence="4 5">
    <name type="scientific">Babesia caballi</name>
    <dbReference type="NCBI Taxonomy" id="5871"/>
    <lineage>
        <taxon>Eukaryota</taxon>
        <taxon>Sar</taxon>
        <taxon>Alveolata</taxon>
        <taxon>Apicomplexa</taxon>
        <taxon>Aconoidasida</taxon>
        <taxon>Piroplasmida</taxon>
        <taxon>Babesiidae</taxon>
        <taxon>Babesia</taxon>
    </lineage>
</organism>
<feature type="compositionally biased region" description="Low complexity" evidence="2">
    <location>
        <begin position="153"/>
        <end position="171"/>
    </location>
</feature>
<feature type="region of interest" description="Disordered" evidence="2">
    <location>
        <begin position="139"/>
        <end position="238"/>
    </location>
</feature>
<evidence type="ECO:0000313" key="4">
    <source>
        <dbReference type="EMBL" id="GIX61876.1"/>
    </source>
</evidence>
<dbReference type="InterPro" id="IPR029071">
    <property type="entry name" value="Ubiquitin-like_domsf"/>
</dbReference>
<feature type="compositionally biased region" description="Pro residues" evidence="2">
    <location>
        <begin position="1"/>
        <end position="11"/>
    </location>
</feature>
<feature type="compositionally biased region" description="Gly residues" evidence="2">
    <location>
        <begin position="175"/>
        <end position="188"/>
    </location>
</feature>
<dbReference type="Gene3D" id="3.10.20.90">
    <property type="entry name" value="Phosphatidylinositol 3-kinase Catalytic Subunit, Chain A, domain 1"/>
    <property type="match status" value="1"/>
</dbReference>
<evidence type="ECO:0000256" key="2">
    <source>
        <dbReference type="SAM" id="MobiDB-lite"/>
    </source>
</evidence>
<reference evidence="4 5" key="1">
    <citation type="submission" date="2021-06" db="EMBL/GenBank/DDBJ databases">
        <title>Genome sequence of Babesia caballi.</title>
        <authorList>
            <person name="Yamagishi J."/>
            <person name="Kidaka T."/>
            <person name="Ochi A."/>
        </authorList>
    </citation>
    <scope>NUCLEOTIDE SEQUENCE [LARGE SCALE GENOMIC DNA]</scope>
    <source>
        <strain evidence="4">USDA-D6B2</strain>
    </source>
</reference>
<sequence length="487" mass="54139">MAYGCPTPPPGDRGGHNKRADSTPNLRLTPPVVLYYKIHNCCGWNPRDRRHRGFRVLATLPKMAQMIEVILNDRLGRKIRVKCNSDDTILDLKKLVAAQTGTRYDKIRIQKWYTIYKDHITLEDYEIKDDGAEAHQTYAQGAGLGGNPDRPQHPGGPLLQLPDAAPLQQPRLRPPGGGAVHLRPGGGAAVRRHLQQPRPAGQKALPRPRLQPPHRAQAAHGAAEVPRDPHQRPGHPHQVLRELPHVPPAEDGPLLQLRRLRAAVRPPLPLRQQLHRVQQLPEVLLLRGVLLLVLPHNADGERVPLLGLLPGDMGFIRDGPGRVGLHHSLHHRVSHRRVARSRPVLFPRAGGVQEPEHVRPHEGELHGLQPVLPRLPAQPARSHVNPLQVAGLREAVQSQVQREAAVPAGRDVRLHGAARERAATGRGFHPQRRLAVAEHPREEHAEVHQDVWANGDGHTAHPKSGQRGEPLQQRGHRAARKWQRGLI</sequence>
<evidence type="ECO:0000313" key="5">
    <source>
        <dbReference type="Proteomes" id="UP001497744"/>
    </source>
</evidence>
<dbReference type="InterPro" id="IPR000626">
    <property type="entry name" value="Ubiquitin-like_dom"/>
</dbReference>
<feature type="compositionally biased region" description="Basic residues" evidence="2">
    <location>
        <begin position="474"/>
        <end position="487"/>
    </location>
</feature>
<dbReference type="EMBL" id="BPLF01000001">
    <property type="protein sequence ID" value="GIX61876.1"/>
    <property type="molecule type" value="Genomic_DNA"/>
</dbReference>
<accession>A0AAV4LP71</accession>
<feature type="region of interest" description="Disordered" evidence="2">
    <location>
        <begin position="451"/>
        <end position="487"/>
    </location>
</feature>
<proteinExistence type="predicted"/>
<dbReference type="PROSITE" id="PS50053">
    <property type="entry name" value="UBIQUITIN_2"/>
    <property type="match status" value="1"/>
</dbReference>
<comment type="caution">
    <text evidence="4">The sequence shown here is derived from an EMBL/GenBank/DDBJ whole genome shotgun (WGS) entry which is preliminary data.</text>
</comment>
<gene>
    <name evidence="4" type="ORF">BcabD6B2_13110</name>
</gene>
<keyword evidence="1" id="KW-0833">Ubl conjugation pathway</keyword>
<feature type="domain" description="Ubiquitin-like" evidence="3">
    <location>
        <begin position="67"/>
        <end position="129"/>
    </location>
</feature>
<dbReference type="FunFam" id="3.10.20.90:FF:000052">
    <property type="entry name" value="Ubiquitin-like protein 5"/>
    <property type="match status" value="1"/>
</dbReference>
<dbReference type="RefSeq" id="XP_067713947.1">
    <property type="nucleotide sequence ID" value="XM_067857846.1"/>
</dbReference>